<protein>
    <submittedName>
        <fullName evidence="3">Anthranilate 1,2-dioxygenase small subunit</fullName>
        <ecNumber evidence="3">1.14.12.1</ecNumber>
    </submittedName>
</protein>
<dbReference type="EC" id="1.14.12.1" evidence="3"/>
<dbReference type="OrthoDB" id="7062869at2"/>
<proteinExistence type="inferred from homology"/>
<gene>
    <name evidence="3" type="primary">antB</name>
    <name evidence="3" type="ORF">FOZ76_05775</name>
</gene>
<dbReference type="Gene3D" id="3.10.450.50">
    <property type="match status" value="1"/>
</dbReference>
<dbReference type="InterPro" id="IPR032710">
    <property type="entry name" value="NTF2-like_dom_sf"/>
</dbReference>
<dbReference type="PANTHER" id="PTHR41534:SF1">
    <property type="entry name" value="BLR3401 PROTEIN"/>
    <property type="match status" value="1"/>
</dbReference>
<reference evidence="3 4" key="1">
    <citation type="submission" date="2019-07" db="EMBL/GenBank/DDBJ databases">
        <title>Qingshengfaniella alkalisoli gen. nov., sp. nov., isolated from saline soil.</title>
        <authorList>
            <person name="Xu L."/>
            <person name="Huang X.-X."/>
            <person name="Sun J.-Q."/>
        </authorList>
    </citation>
    <scope>NUCLEOTIDE SEQUENCE [LARGE SCALE GENOMIC DNA]</scope>
    <source>
        <strain evidence="3 4">DSM 27279</strain>
    </source>
</reference>
<keyword evidence="2 3" id="KW-0560">Oxidoreductase</keyword>
<evidence type="ECO:0000256" key="2">
    <source>
        <dbReference type="ARBA" id="ARBA00023002"/>
    </source>
</evidence>
<dbReference type="NCBIfam" id="TIGR03231">
    <property type="entry name" value="anthran_1_2_B"/>
    <property type="match status" value="1"/>
</dbReference>
<sequence length="179" mass="20325">MNAPATAAQPVVDGQAVDAATLHRVEQFLYRHAALCDAHDWDAYLETYTPDAVFHMPQWDGDLVHTSDPTREMSLIYYPSRAGLEDRVFRLRTQASAASMPLPRTMHQISNVRATRQADGLLRADANWLTCYVRHGEAGMFFGRATYELRPDAHGWRIARKHCLLLNDTINAVLDFYHV</sequence>
<dbReference type="PANTHER" id="PTHR41534">
    <property type="entry name" value="BLR3401 PROTEIN"/>
    <property type="match status" value="1"/>
</dbReference>
<dbReference type="Proteomes" id="UP000318405">
    <property type="component" value="Unassembled WGS sequence"/>
</dbReference>
<dbReference type="AlphaFoldDB" id="A0A556AXN2"/>
<evidence type="ECO:0000313" key="4">
    <source>
        <dbReference type="Proteomes" id="UP000318405"/>
    </source>
</evidence>
<comment type="similarity">
    <text evidence="1">Belongs to the bacterial ring-hydroxylating dioxygenase beta subunit family.</text>
</comment>
<keyword evidence="3" id="KW-0223">Dioxygenase</keyword>
<keyword evidence="4" id="KW-1185">Reference proteome</keyword>
<name>A0A556AXN2_9BURK</name>
<dbReference type="InterPro" id="IPR000391">
    <property type="entry name" value="Rng_hydr_dOase-bsu"/>
</dbReference>
<evidence type="ECO:0000256" key="1">
    <source>
        <dbReference type="ARBA" id="ARBA00009570"/>
    </source>
</evidence>
<dbReference type="SUPFAM" id="SSF54427">
    <property type="entry name" value="NTF2-like"/>
    <property type="match status" value="1"/>
</dbReference>
<accession>A0A556AXN2</accession>
<organism evidence="3 4">
    <name type="scientific">Verticiella sediminum</name>
    <dbReference type="NCBI Taxonomy" id="1247510"/>
    <lineage>
        <taxon>Bacteria</taxon>
        <taxon>Pseudomonadati</taxon>
        <taxon>Pseudomonadota</taxon>
        <taxon>Betaproteobacteria</taxon>
        <taxon>Burkholderiales</taxon>
        <taxon>Alcaligenaceae</taxon>
        <taxon>Verticiella</taxon>
    </lineage>
</organism>
<dbReference type="InterPro" id="IPR017640">
    <property type="entry name" value="Anthranilate_1-2-diOase_ssu"/>
</dbReference>
<dbReference type="EMBL" id="VLTJ01000008">
    <property type="protein sequence ID" value="TSH97699.1"/>
    <property type="molecule type" value="Genomic_DNA"/>
</dbReference>
<comment type="caution">
    <text evidence="3">The sequence shown here is derived from an EMBL/GenBank/DDBJ whole genome shotgun (WGS) entry which is preliminary data.</text>
</comment>
<dbReference type="GO" id="GO:0019380">
    <property type="term" value="P:3-phenylpropionate catabolic process"/>
    <property type="evidence" value="ECO:0007669"/>
    <property type="project" value="TreeGrafter"/>
</dbReference>
<dbReference type="Pfam" id="PF00866">
    <property type="entry name" value="Ring_hydroxyl_B"/>
    <property type="match status" value="1"/>
</dbReference>
<dbReference type="GO" id="GO:0018618">
    <property type="term" value="F:anthranilate 1,2-dioxygenase (deaminating, decarboxylating) activity"/>
    <property type="evidence" value="ECO:0007669"/>
    <property type="project" value="UniProtKB-EC"/>
</dbReference>
<dbReference type="CDD" id="cd00667">
    <property type="entry name" value="ring_hydroxylating_dioxygenases_beta"/>
    <property type="match status" value="1"/>
</dbReference>
<evidence type="ECO:0000313" key="3">
    <source>
        <dbReference type="EMBL" id="TSH97699.1"/>
    </source>
</evidence>